<dbReference type="PANTHER" id="PTHR43133:SF51">
    <property type="entry name" value="RNA POLYMERASE SIGMA FACTOR"/>
    <property type="match status" value="1"/>
</dbReference>
<dbReference type="GO" id="GO:0016987">
    <property type="term" value="F:sigma factor activity"/>
    <property type="evidence" value="ECO:0007669"/>
    <property type="project" value="UniProtKB-KW"/>
</dbReference>
<keyword evidence="2" id="KW-0805">Transcription regulation</keyword>
<gene>
    <name evidence="7" type="ORF">SKP52_15460</name>
</gene>
<dbReference type="NCBIfam" id="TIGR02937">
    <property type="entry name" value="sigma70-ECF"/>
    <property type="match status" value="1"/>
</dbReference>
<keyword evidence="4" id="KW-0804">Transcription</keyword>
<dbReference type="InterPro" id="IPR039425">
    <property type="entry name" value="RNA_pol_sigma-70-like"/>
</dbReference>
<dbReference type="InterPro" id="IPR036388">
    <property type="entry name" value="WH-like_DNA-bd_sf"/>
</dbReference>
<dbReference type="InterPro" id="IPR013324">
    <property type="entry name" value="RNA_pol_sigma_r3/r4-like"/>
</dbReference>
<dbReference type="Proteomes" id="UP000030907">
    <property type="component" value="Chromosome"/>
</dbReference>
<evidence type="ECO:0000259" key="6">
    <source>
        <dbReference type="Pfam" id="PF08281"/>
    </source>
</evidence>
<feature type="domain" description="RNA polymerase sigma-70 region 2" evidence="5">
    <location>
        <begin position="29"/>
        <end position="94"/>
    </location>
</feature>
<evidence type="ECO:0000259" key="5">
    <source>
        <dbReference type="Pfam" id="PF04542"/>
    </source>
</evidence>
<dbReference type="InterPro" id="IPR013325">
    <property type="entry name" value="RNA_pol_sigma_r2"/>
</dbReference>
<dbReference type="GO" id="GO:0003677">
    <property type="term" value="F:DNA binding"/>
    <property type="evidence" value="ECO:0007669"/>
    <property type="project" value="InterPro"/>
</dbReference>
<evidence type="ECO:0000256" key="2">
    <source>
        <dbReference type="ARBA" id="ARBA00023015"/>
    </source>
</evidence>
<accession>A0A0A7PIL6</accession>
<sequence>MSLDLSQCSDRELAALARTGREDVYRELLARYKAPVFRLIRHHVGHAEEAMDLSQESFVAAFAAIERYDGDRPFRIWISRIALNKCRDWARRRAVRSFFTRALPLENAHDVAIEAPAPDVEAGDRAELARVRKAMAGLPHNLREVLVLRGVEDLSQSATAQLLKVSEKTVETRLYRARLKLRMLLDEN</sequence>
<feature type="domain" description="RNA polymerase sigma factor 70 region 4 type 2" evidence="6">
    <location>
        <begin position="130"/>
        <end position="181"/>
    </location>
</feature>
<dbReference type="EMBL" id="CP009122">
    <property type="protein sequence ID" value="AJA09971.1"/>
    <property type="molecule type" value="Genomic_DNA"/>
</dbReference>
<evidence type="ECO:0000313" key="8">
    <source>
        <dbReference type="Proteomes" id="UP000030907"/>
    </source>
</evidence>
<dbReference type="InterPro" id="IPR013249">
    <property type="entry name" value="RNA_pol_sigma70_r4_t2"/>
</dbReference>
<reference evidence="7 8" key="1">
    <citation type="journal article" date="2015" name="Int. J. Syst. Evol. Microbiol.">
        <title>Description of Sphingopyxis fribergensis sp. nov. - a soil bacterium with the ability to degrade styrene and phenylacetic acid.</title>
        <authorList>
            <person name="Oelschlagel M."/>
            <person name="Ruckert C."/>
            <person name="Kalinowski J."/>
            <person name="Schmidt G."/>
            <person name="Schlomann M."/>
            <person name="Tischler D."/>
        </authorList>
    </citation>
    <scope>NUCLEOTIDE SEQUENCE [LARGE SCALE GENOMIC DNA]</scope>
    <source>
        <strain evidence="7 8">Kp5.2</strain>
    </source>
</reference>
<keyword evidence="3" id="KW-0731">Sigma factor</keyword>
<dbReference type="Pfam" id="PF04542">
    <property type="entry name" value="Sigma70_r2"/>
    <property type="match status" value="1"/>
</dbReference>
<dbReference type="SUPFAM" id="SSF88659">
    <property type="entry name" value="Sigma3 and sigma4 domains of RNA polymerase sigma factors"/>
    <property type="match status" value="1"/>
</dbReference>
<dbReference type="KEGG" id="sphk:SKP52_15460"/>
<dbReference type="CDD" id="cd06171">
    <property type="entry name" value="Sigma70_r4"/>
    <property type="match status" value="1"/>
</dbReference>
<evidence type="ECO:0000256" key="3">
    <source>
        <dbReference type="ARBA" id="ARBA00023082"/>
    </source>
</evidence>
<evidence type="ECO:0000256" key="1">
    <source>
        <dbReference type="ARBA" id="ARBA00010641"/>
    </source>
</evidence>
<dbReference type="STRING" id="1515612.SKP52_15460"/>
<dbReference type="Gene3D" id="1.10.1740.10">
    <property type="match status" value="1"/>
</dbReference>
<dbReference type="OrthoDB" id="7041663at2"/>
<dbReference type="PANTHER" id="PTHR43133">
    <property type="entry name" value="RNA POLYMERASE ECF-TYPE SIGMA FACTO"/>
    <property type="match status" value="1"/>
</dbReference>
<dbReference type="HOGENOM" id="CLU_047691_3_0_5"/>
<evidence type="ECO:0000256" key="4">
    <source>
        <dbReference type="ARBA" id="ARBA00023163"/>
    </source>
</evidence>
<dbReference type="AlphaFoldDB" id="A0A0A7PIL6"/>
<dbReference type="GO" id="GO:0006352">
    <property type="term" value="P:DNA-templated transcription initiation"/>
    <property type="evidence" value="ECO:0007669"/>
    <property type="project" value="InterPro"/>
</dbReference>
<evidence type="ECO:0000313" key="7">
    <source>
        <dbReference type="EMBL" id="AJA09971.1"/>
    </source>
</evidence>
<organism evidence="7 8">
    <name type="scientific">Sphingopyxis fribergensis</name>
    <dbReference type="NCBI Taxonomy" id="1515612"/>
    <lineage>
        <taxon>Bacteria</taxon>
        <taxon>Pseudomonadati</taxon>
        <taxon>Pseudomonadota</taxon>
        <taxon>Alphaproteobacteria</taxon>
        <taxon>Sphingomonadales</taxon>
        <taxon>Sphingomonadaceae</taxon>
        <taxon>Sphingopyxis</taxon>
    </lineage>
</organism>
<dbReference type="SUPFAM" id="SSF88946">
    <property type="entry name" value="Sigma2 domain of RNA polymerase sigma factors"/>
    <property type="match status" value="1"/>
</dbReference>
<protein>
    <submittedName>
        <fullName evidence="7">ECF subfamily RNA polymerase sigma-24 factor</fullName>
    </submittedName>
</protein>
<dbReference type="Pfam" id="PF08281">
    <property type="entry name" value="Sigma70_r4_2"/>
    <property type="match status" value="1"/>
</dbReference>
<dbReference type="InterPro" id="IPR007627">
    <property type="entry name" value="RNA_pol_sigma70_r2"/>
</dbReference>
<comment type="similarity">
    <text evidence="1">Belongs to the sigma-70 factor family. ECF subfamily.</text>
</comment>
<dbReference type="RefSeq" id="WP_039576107.1">
    <property type="nucleotide sequence ID" value="NZ_CP009122.1"/>
</dbReference>
<keyword evidence="8" id="KW-1185">Reference proteome</keyword>
<proteinExistence type="inferred from homology"/>
<name>A0A0A7PIL6_9SPHN</name>
<dbReference type="InterPro" id="IPR014284">
    <property type="entry name" value="RNA_pol_sigma-70_dom"/>
</dbReference>
<dbReference type="Gene3D" id="1.10.10.10">
    <property type="entry name" value="Winged helix-like DNA-binding domain superfamily/Winged helix DNA-binding domain"/>
    <property type="match status" value="1"/>
</dbReference>